<sequence>MGLFDGLNEAPMGLQRLYFKPGRFLVKLVRLKGITPAESFHGKGSFVVECEIYQTSDPTQPVGTAPAWVQKIGVSKKEKETAFGAIKAAWERLRVRMLFERP</sequence>
<reference evidence="1" key="1">
    <citation type="journal article" date="2015" name="Nature">
        <title>Complex archaea that bridge the gap between prokaryotes and eukaryotes.</title>
        <authorList>
            <person name="Spang A."/>
            <person name="Saw J.H."/>
            <person name="Jorgensen S.L."/>
            <person name="Zaremba-Niedzwiedzka K."/>
            <person name="Martijn J."/>
            <person name="Lind A.E."/>
            <person name="van Eijk R."/>
            <person name="Schleper C."/>
            <person name="Guy L."/>
            <person name="Ettema T.J."/>
        </authorList>
    </citation>
    <scope>NUCLEOTIDE SEQUENCE</scope>
</reference>
<dbReference type="EMBL" id="LAZR01069143">
    <property type="protein sequence ID" value="KKK48284.1"/>
    <property type="molecule type" value="Genomic_DNA"/>
</dbReference>
<protein>
    <submittedName>
        <fullName evidence="1">Uncharacterized protein</fullName>
    </submittedName>
</protein>
<dbReference type="AlphaFoldDB" id="A0A0F8Y237"/>
<organism evidence="1">
    <name type="scientific">marine sediment metagenome</name>
    <dbReference type="NCBI Taxonomy" id="412755"/>
    <lineage>
        <taxon>unclassified sequences</taxon>
        <taxon>metagenomes</taxon>
        <taxon>ecological metagenomes</taxon>
    </lineage>
</organism>
<evidence type="ECO:0000313" key="1">
    <source>
        <dbReference type="EMBL" id="KKK48284.1"/>
    </source>
</evidence>
<name>A0A0F8Y237_9ZZZZ</name>
<gene>
    <name evidence="1" type="ORF">LCGC14_3146700</name>
</gene>
<proteinExistence type="predicted"/>
<accession>A0A0F8Y237</accession>
<comment type="caution">
    <text evidence="1">The sequence shown here is derived from an EMBL/GenBank/DDBJ whole genome shotgun (WGS) entry which is preliminary data.</text>
</comment>